<organism evidence="2 4">
    <name type="scientific">Trueperella bernardiae</name>
    <dbReference type="NCBI Taxonomy" id="59561"/>
    <lineage>
        <taxon>Bacteria</taxon>
        <taxon>Bacillati</taxon>
        <taxon>Actinomycetota</taxon>
        <taxon>Actinomycetes</taxon>
        <taxon>Actinomycetales</taxon>
        <taxon>Actinomycetaceae</taxon>
        <taxon>Trueperella</taxon>
    </lineage>
</organism>
<reference evidence="3" key="2">
    <citation type="submission" date="2023-05" db="EMBL/GenBank/DDBJ databases">
        <title>Genomic Catalog of Human Bladder Bacteria.</title>
        <authorList>
            <person name="Du J."/>
        </authorList>
    </citation>
    <scope>NUCLEOTIDE SEQUENCE</scope>
    <source>
        <strain evidence="3">UMB1304A</strain>
    </source>
</reference>
<reference evidence="2 4" key="1">
    <citation type="submission" date="2015-11" db="EMBL/GenBank/DDBJ databases">
        <title>Draft Genome Sequence of the Type Strain Trueperella bernardiae LCDC 89-0504T, Isolated from Blood Culture.</title>
        <authorList>
            <person name="Bernier A.-M."/>
            <person name="Bernard K."/>
        </authorList>
    </citation>
    <scope>NUCLEOTIDE SEQUENCE [LARGE SCALE GENOMIC DNA]</scope>
    <source>
        <strain evidence="2 4">LCDC 89-0504</strain>
    </source>
</reference>
<dbReference type="Gene3D" id="3.10.290.10">
    <property type="entry name" value="RNA-binding S4 domain"/>
    <property type="match status" value="1"/>
</dbReference>
<dbReference type="EMBL" id="JASPDQ010000003">
    <property type="protein sequence ID" value="MDK8601224.1"/>
    <property type="molecule type" value="Genomic_DNA"/>
</dbReference>
<evidence type="ECO:0000313" key="2">
    <source>
        <dbReference type="EMBL" id="KTF04831.1"/>
    </source>
</evidence>
<dbReference type="OrthoDB" id="9811532at2"/>
<dbReference type="Pfam" id="PF13275">
    <property type="entry name" value="S4_2"/>
    <property type="match status" value="1"/>
</dbReference>
<dbReference type="PROSITE" id="PS50889">
    <property type="entry name" value="S4"/>
    <property type="match status" value="1"/>
</dbReference>
<dbReference type="RefSeq" id="WP_062612202.1">
    <property type="nucleotide sequence ID" value="NZ_CAUPHE010000091.1"/>
</dbReference>
<evidence type="ECO:0000313" key="3">
    <source>
        <dbReference type="EMBL" id="MDK8601224.1"/>
    </source>
</evidence>
<dbReference type="PATRIC" id="fig|59561.3.peg.131"/>
<dbReference type="Proteomes" id="UP001225576">
    <property type="component" value="Unassembled WGS sequence"/>
</dbReference>
<keyword evidence="4" id="KW-1185">Reference proteome</keyword>
<evidence type="ECO:0000256" key="1">
    <source>
        <dbReference type="PROSITE-ProRule" id="PRU00182"/>
    </source>
</evidence>
<dbReference type="Proteomes" id="UP000054404">
    <property type="component" value="Unassembled WGS sequence"/>
</dbReference>
<evidence type="ECO:0000313" key="4">
    <source>
        <dbReference type="Proteomes" id="UP000054404"/>
    </source>
</evidence>
<comment type="caution">
    <text evidence="2">The sequence shown here is derived from an EMBL/GenBank/DDBJ whole genome shotgun (WGS) entry which is preliminary data.</text>
</comment>
<dbReference type="STRING" id="59561.AQZ59_00131"/>
<gene>
    <name evidence="2" type="ORF">AQZ59_00131</name>
    <name evidence="3" type="ORF">QP858_01970</name>
</gene>
<dbReference type="InterPro" id="IPR036986">
    <property type="entry name" value="S4_RNA-bd_sf"/>
</dbReference>
<protein>
    <submittedName>
        <fullName evidence="3">RNA-binding S4 domain-containing protein</fullName>
    </submittedName>
    <submittedName>
        <fullName evidence="2">Ribosome-associated protein</fullName>
    </submittedName>
</protein>
<dbReference type="SUPFAM" id="SSF55174">
    <property type="entry name" value="Alpha-L RNA-binding motif"/>
    <property type="match status" value="1"/>
</dbReference>
<name>A0A0W1KMC9_9ACTO</name>
<sequence length="69" mass="7281">MEEIPVRLPIKLSQFLKLANLTETGGHASELIAAGEVAVNGQVETRRAHKLAAGDVVEAGGYRAKVIEG</sequence>
<dbReference type="CDD" id="cd00165">
    <property type="entry name" value="S4"/>
    <property type="match status" value="1"/>
</dbReference>
<dbReference type="EMBL" id="LNIZ01000001">
    <property type="protein sequence ID" value="KTF04831.1"/>
    <property type="molecule type" value="Genomic_DNA"/>
</dbReference>
<dbReference type="AlphaFoldDB" id="A0A0W1KMC9"/>
<proteinExistence type="predicted"/>
<dbReference type="GO" id="GO:0003723">
    <property type="term" value="F:RNA binding"/>
    <property type="evidence" value="ECO:0007669"/>
    <property type="project" value="UniProtKB-KW"/>
</dbReference>
<accession>A0A0W1KMC9</accession>
<keyword evidence="1" id="KW-0694">RNA-binding</keyword>